<dbReference type="OrthoDB" id="5523355at2"/>
<feature type="signal peptide" evidence="2">
    <location>
        <begin position="1"/>
        <end position="18"/>
    </location>
</feature>
<dbReference type="AlphaFoldDB" id="S9QF25"/>
<sequence length="220" mass="23855">MKALFAALALLTAFTASAQTPPPSGEATGLAPPGASASARSGDAESWRGGGRSTQVVVEREDLERRLARLESLLKESERGRRGDGRLNEAYQELSALRQVVARAPEARGGYNGPPSRPPAPPSPAVSAIPEQRLRDILNAVSRESFSSEKLRVLETASRGDYFLVSQVARAVDQFSFSADRLSVVRMLWPRVLDRQNGYQLNGSFSFSGDKQELQRIISG</sequence>
<name>S9QF25_CYSF2</name>
<evidence type="ECO:0000256" key="2">
    <source>
        <dbReference type="SAM" id="SignalP"/>
    </source>
</evidence>
<keyword evidence="5" id="KW-1185">Reference proteome</keyword>
<keyword evidence="2" id="KW-0732">Signal</keyword>
<dbReference type="InterPro" id="IPR028011">
    <property type="entry name" value="DUF4476"/>
</dbReference>
<reference evidence="4" key="1">
    <citation type="submission" date="2013-05" db="EMBL/GenBank/DDBJ databases">
        <title>Genome assembly of Cystobacter fuscus DSM 2262.</title>
        <authorList>
            <person name="Sharma G."/>
            <person name="Khatri I."/>
            <person name="Kaur C."/>
            <person name="Mayilraj S."/>
            <person name="Subramanian S."/>
        </authorList>
    </citation>
    <scope>NUCLEOTIDE SEQUENCE [LARGE SCALE GENOMIC DNA]</scope>
    <source>
        <strain evidence="4">DSM 2262</strain>
    </source>
</reference>
<comment type="caution">
    <text evidence="4">The sequence shown here is derived from an EMBL/GenBank/DDBJ whole genome shotgun (WGS) entry which is preliminary data.</text>
</comment>
<gene>
    <name evidence="4" type="ORF">D187_002678</name>
</gene>
<evidence type="ECO:0000256" key="1">
    <source>
        <dbReference type="SAM" id="MobiDB-lite"/>
    </source>
</evidence>
<evidence type="ECO:0000313" key="5">
    <source>
        <dbReference type="Proteomes" id="UP000011682"/>
    </source>
</evidence>
<evidence type="ECO:0000313" key="4">
    <source>
        <dbReference type="EMBL" id="EPX59934.1"/>
    </source>
</evidence>
<feature type="region of interest" description="Disordered" evidence="1">
    <location>
        <begin position="16"/>
        <end position="55"/>
    </location>
</feature>
<proteinExistence type="predicted"/>
<dbReference type="Proteomes" id="UP000011682">
    <property type="component" value="Unassembled WGS sequence"/>
</dbReference>
<evidence type="ECO:0000259" key="3">
    <source>
        <dbReference type="Pfam" id="PF14771"/>
    </source>
</evidence>
<accession>S9QF25</accession>
<dbReference type="eggNOG" id="ENOG5033CX8">
    <property type="taxonomic scope" value="Bacteria"/>
</dbReference>
<dbReference type="RefSeq" id="WP_002629482.1">
    <property type="nucleotide sequence ID" value="NZ_ANAH02000015.1"/>
</dbReference>
<dbReference type="EMBL" id="ANAH02000015">
    <property type="protein sequence ID" value="EPX59934.1"/>
    <property type="molecule type" value="Genomic_DNA"/>
</dbReference>
<feature type="region of interest" description="Disordered" evidence="1">
    <location>
        <begin position="106"/>
        <end position="127"/>
    </location>
</feature>
<organism evidence="4 5">
    <name type="scientific">Cystobacter fuscus (strain ATCC 25194 / DSM 2262 / NBRC 100088 / M29)</name>
    <dbReference type="NCBI Taxonomy" id="1242864"/>
    <lineage>
        <taxon>Bacteria</taxon>
        <taxon>Pseudomonadati</taxon>
        <taxon>Myxococcota</taxon>
        <taxon>Myxococcia</taxon>
        <taxon>Myxococcales</taxon>
        <taxon>Cystobacterineae</taxon>
        <taxon>Archangiaceae</taxon>
        <taxon>Cystobacter</taxon>
    </lineage>
</organism>
<protein>
    <recommendedName>
        <fullName evidence="3">DUF4476 domain-containing protein</fullName>
    </recommendedName>
</protein>
<feature type="chain" id="PRO_5004554934" description="DUF4476 domain-containing protein" evidence="2">
    <location>
        <begin position="19"/>
        <end position="220"/>
    </location>
</feature>
<feature type="compositionally biased region" description="Low complexity" evidence="1">
    <location>
        <begin position="27"/>
        <end position="41"/>
    </location>
</feature>
<feature type="domain" description="DUF4476" evidence="3">
    <location>
        <begin position="132"/>
        <end position="218"/>
    </location>
</feature>
<dbReference type="Pfam" id="PF14771">
    <property type="entry name" value="DUF4476"/>
    <property type="match status" value="1"/>
</dbReference>
<feature type="compositionally biased region" description="Pro residues" evidence="1">
    <location>
        <begin position="115"/>
        <end position="124"/>
    </location>
</feature>